<organism evidence="4 5">
    <name type="scientific">Marinagarivorans cellulosilyticus</name>
    <dbReference type="NCBI Taxonomy" id="2721545"/>
    <lineage>
        <taxon>Bacteria</taxon>
        <taxon>Pseudomonadati</taxon>
        <taxon>Pseudomonadota</taxon>
        <taxon>Gammaproteobacteria</taxon>
        <taxon>Cellvibrionales</taxon>
        <taxon>Cellvibrionaceae</taxon>
        <taxon>Marinagarivorans</taxon>
    </lineage>
</organism>
<keyword evidence="2" id="KW-1133">Transmembrane helix</keyword>
<name>A0AAN1WG82_9GAMM</name>
<dbReference type="Proteomes" id="UP001320119">
    <property type="component" value="Chromosome"/>
</dbReference>
<dbReference type="InterPro" id="IPR002931">
    <property type="entry name" value="Transglutaminase-like"/>
</dbReference>
<sequence length="810" mass="90203">MTNSQATTQEPQLKPLSASLKLLCSACIAIGLAGFLWLHYNTFGLALSLATACLMWFSLGATIDSLEQRHKIAEAIAGVGIAVFLGLLLSADLLTALMALLIVAQLAMNIRADHNNRIYSAIIIGFVCLLAGAADAKTGHYLWFMAGFGLAAAFTLKAIYLTLTPTQHNLLQHNLPQEQNLSQQKDSAHGSLPPFKHNAQLAGTTLALALLIYLFMPRFPAGNIGAHAGGSDHFYENPSWEQEADSQPSNNDNAKAQTPQNTSGNISDNTSDNASDNANAQPQKPRQPMADDSYQYDGFDESFSVQNPDSQSSRFSNAIIARVKSDLPLYLKARVFDQFDGERWSQSKQQLNKKRLKRGHYEAEHSSLTAANNGQNIIVDYQVHIERPMRSNIPFAERLTELDFPATVIARDAFGQWFAPGPLQAGTVYGAQAHLLTRDGRLFSTLTAKTQGVTAANAEAQKLLDENQQHAQQQRLAALANYLTLPATLDPRIYTLARDNAGHKTGPQPQQLQAIALETFLRTQYDYDFESIFNSQNVTPLANFLFETRKGHCEYFASALTIMLRTLGIPARVVTGLLAHNQNPLTGYYEVRALDGHAWVEAYVDDRGWMLLEPTAYYPMPTTPEHNSGVTAEKIQQYIRELERAEQETGGNQAFSFAGLMRSTWYSLTLIVTVALATAKLAIVKLWWLWLALTLLAIVAYRLWQKHGGALQNRYLLYRLDKGHTLTIKQHLHWLHKALNNLAEYPEPGLTIERFMAFVARSHLSSEQRQQAAGLFNQYYYTDKPLSPEHRQQLLQLLAQLLRQTLTTAH</sequence>
<dbReference type="InterPro" id="IPR021878">
    <property type="entry name" value="TgpA_N"/>
</dbReference>
<dbReference type="SMART" id="SM00460">
    <property type="entry name" value="TGc"/>
    <property type="match status" value="1"/>
</dbReference>
<evidence type="ECO:0000256" key="1">
    <source>
        <dbReference type="SAM" id="MobiDB-lite"/>
    </source>
</evidence>
<keyword evidence="2" id="KW-0472">Membrane</keyword>
<feature type="transmembrane region" description="Helical" evidence="2">
    <location>
        <begin position="44"/>
        <end position="63"/>
    </location>
</feature>
<accession>A0AAN1WG82</accession>
<feature type="compositionally biased region" description="Low complexity" evidence="1">
    <location>
        <begin position="265"/>
        <end position="280"/>
    </location>
</feature>
<dbReference type="PANTHER" id="PTHR42736">
    <property type="entry name" value="PROTEIN-GLUTAMINE GAMMA-GLUTAMYLTRANSFERASE"/>
    <property type="match status" value="1"/>
</dbReference>
<protein>
    <recommendedName>
        <fullName evidence="3">Transglutaminase-like domain-containing protein</fullName>
    </recommendedName>
</protein>
<dbReference type="EMBL" id="AP023086">
    <property type="protein sequence ID" value="BCD96965.1"/>
    <property type="molecule type" value="Genomic_DNA"/>
</dbReference>
<dbReference type="SUPFAM" id="SSF54001">
    <property type="entry name" value="Cysteine proteinases"/>
    <property type="match status" value="1"/>
</dbReference>
<feature type="transmembrane region" description="Helical" evidence="2">
    <location>
        <begin position="141"/>
        <end position="163"/>
    </location>
</feature>
<proteinExistence type="predicted"/>
<feature type="compositionally biased region" description="Polar residues" evidence="1">
    <location>
        <begin position="245"/>
        <end position="264"/>
    </location>
</feature>
<feature type="transmembrane region" description="Helical" evidence="2">
    <location>
        <begin position="687"/>
        <end position="704"/>
    </location>
</feature>
<feature type="region of interest" description="Disordered" evidence="1">
    <location>
        <begin position="235"/>
        <end position="311"/>
    </location>
</feature>
<dbReference type="KEGG" id="marq:MARGE09_P1165"/>
<dbReference type="Pfam" id="PF01841">
    <property type="entry name" value="Transglut_core"/>
    <property type="match status" value="1"/>
</dbReference>
<feature type="transmembrane region" description="Helical" evidence="2">
    <location>
        <begin position="75"/>
        <end position="106"/>
    </location>
</feature>
<dbReference type="InterPro" id="IPR038765">
    <property type="entry name" value="Papain-like_cys_pep_sf"/>
</dbReference>
<keyword evidence="2" id="KW-0812">Transmembrane</keyword>
<dbReference type="PANTHER" id="PTHR42736:SF1">
    <property type="entry name" value="PROTEIN-GLUTAMINE GAMMA-GLUTAMYLTRANSFERASE"/>
    <property type="match status" value="1"/>
</dbReference>
<evidence type="ECO:0000313" key="4">
    <source>
        <dbReference type="EMBL" id="BCD96965.1"/>
    </source>
</evidence>
<feature type="domain" description="Transglutaminase-like" evidence="3">
    <location>
        <begin position="545"/>
        <end position="616"/>
    </location>
</feature>
<evidence type="ECO:0000259" key="3">
    <source>
        <dbReference type="SMART" id="SM00460"/>
    </source>
</evidence>
<dbReference type="AlphaFoldDB" id="A0AAN1WG82"/>
<feature type="transmembrane region" description="Helical" evidence="2">
    <location>
        <begin position="118"/>
        <end position="134"/>
    </location>
</feature>
<reference evidence="4 5" key="1">
    <citation type="journal article" date="2022" name="IScience">
        <title>An ultrasensitive nanofiber-based assay for enzymatic hydrolysis and deep-sea microbial degradation of cellulose.</title>
        <authorList>
            <person name="Tsudome M."/>
            <person name="Tachioka M."/>
            <person name="Miyazaki M."/>
            <person name="Uchimura K."/>
            <person name="Tsuda M."/>
            <person name="Takaki Y."/>
            <person name="Deguchi S."/>
        </authorList>
    </citation>
    <scope>NUCLEOTIDE SEQUENCE [LARGE SCALE GENOMIC DNA]</scope>
    <source>
        <strain evidence="4 5">GE09</strain>
    </source>
</reference>
<dbReference type="InterPro" id="IPR052901">
    <property type="entry name" value="Bact_TGase-like"/>
</dbReference>
<feature type="transmembrane region" description="Helical" evidence="2">
    <location>
        <begin position="20"/>
        <end position="38"/>
    </location>
</feature>
<dbReference type="RefSeq" id="WP_236986445.1">
    <property type="nucleotide sequence ID" value="NZ_AP023086.1"/>
</dbReference>
<dbReference type="Gene3D" id="3.10.620.30">
    <property type="match status" value="1"/>
</dbReference>
<gene>
    <name evidence="4" type="ORF">MARGE09_P1165</name>
</gene>
<keyword evidence="5" id="KW-1185">Reference proteome</keyword>
<evidence type="ECO:0000256" key="2">
    <source>
        <dbReference type="SAM" id="Phobius"/>
    </source>
</evidence>
<dbReference type="Pfam" id="PF11992">
    <property type="entry name" value="TgpA_N"/>
    <property type="match status" value="2"/>
</dbReference>
<feature type="transmembrane region" description="Helical" evidence="2">
    <location>
        <begin position="663"/>
        <end position="681"/>
    </location>
</feature>
<evidence type="ECO:0000313" key="5">
    <source>
        <dbReference type="Proteomes" id="UP001320119"/>
    </source>
</evidence>